<feature type="region of interest" description="Disordered" evidence="1">
    <location>
        <begin position="85"/>
        <end position="124"/>
    </location>
</feature>
<keyword evidence="4" id="KW-1185">Reference proteome</keyword>
<evidence type="ECO:0000256" key="1">
    <source>
        <dbReference type="SAM" id="MobiDB-lite"/>
    </source>
</evidence>
<reference evidence="3 4" key="1">
    <citation type="journal article" date="2018" name="Front. Plant Sci.">
        <title>Red Clover (Trifolium pratense) and Zigzag Clover (T. medium) - A Picture of Genomic Similarities and Differences.</title>
        <authorList>
            <person name="Dluhosova J."/>
            <person name="Istvanek J."/>
            <person name="Nedelnik J."/>
            <person name="Repkova J."/>
        </authorList>
    </citation>
    <scope>NUCLEOTIDE SEQUENCE [LARGE SCALE GENOMIC DNA]</scope>
    <source>
        <strain evidence="4">cv. 10/8</strain>
        <tissue evidence="3">Leaf</tissue>
    </source>
</reference>
<feature type="domain" description="C2H2-type" evidence="2">
    <location>
        <begin position="48"/>
        <end position="72"/>
    </location>
</feature>
<dbReference type="PANTHER" id="PTHR47487">
    <property type="entry name" value="OS06G0651300 PROTEIN-RELATED"/>
    <property type="match status" value="1"/>
</dbReference>
<feature type="compositionally biased region" description="Polar residues" evidence="1">
    <location>
        <begin position="104"/>
        <end position="115"/>
    </location>
</feature>
<dbReference type="EMBL" id="LXQA010101993">
    <property type="protein sequence ID" value="MCI16684.1"/>
    <property type="molecule type" value="Genomic_DNA"/>
</dbReference>
<organism evidence="3 4">
    <name type="scientific">Trifolium medium</name>
    <dbReference type="NCBI Taxonomy" id="97028"/>
    <lineage>
        <taxon>Eukaryota</taxon>
        <taxon>Viridiplantae</taxon>
        <taxon>Streptophyta</taxon>
        <taxon>Embryophyta</taxon>
        <taxon>Tracheophyta</taxon>
        <taxon>Spermatophyta</taxon>
        <taxon>Magnoliopsida</taxon>
        <taxon>eudicotyledons</taxon>
        <taxon>Gunneridae</taxon>
        <taxon>Pentapetalae</taxon>
        <taxon>rosids</taxon>
        <taxon>fabids</taxon>
        <taxon>Fabales</taxon>
        <taxon>Fabaceae</taxon>
        <taxon>Papilionoideae</taxon>
        <taxon>50 kb inversion clade</taxon>
        <taxon>NPAAA clade</taxon>
        <taxon>Hologalegina</taxon>
        <taxon>IRL clade</taxon>
        <taxon>Trifolieae</taxon>
        <taxon>Trifolium</taxon>
    </lineage>
</organism>
<dbReference type="InterPro" id="IPR013087">
    <property type="entry name" value="Znf_C2H2_type"/>
</dbReference>
<feature type="non-terminal residue" evidence="3">
    <location>
        <position position="139"/>
    </location>
</feature>
<proteinExistence type="predicted"/>
<name>A0A392PXZ2_9FABA</name>
<protein>
    <submittedName>
        <fullName evidence="3">TB2/DP1 HVA22 family protein</fullName>
    </submittedName>
</protein>
<evidence type="ECO:0000313" key="4">
    <source>
        <dbReference type="Proteomes" id="UP000265520"/>
    </source>
</evidence>
<sequence length="139" mass="15200">DIHVMPKIVTSQNASSVTVETKGTTDSDTAGGKLPLTSTTHKEVQKEWTCALCLVTTKSEKDLNSHLNGMRHRASCEAALLRAKKQPAPQKLKNYQSKEDVKQKSFSNKLDSSVKNGGRIVNKGSKGTVAMHRKVLKNL</sequence>
<feature type="compositionally biased region" description="Polar residues" evidence="1">
    <location>
        <begin position="12"/>
        <end position="28"/>
    </location>
</feature>
<accession>A0A392PXZ2</accession>
<dbReference type="Gene3D" id="3.30.160.60">
    <property type="entry name" value="Classic Zinc Finger"/>
    <property type="match status" value="1"/>
</dbReference>
<feature type="non-terminal residue" evidence="3">
    <location>
        <position position="1"/>
    </location>
</feature>
<dbReference type="PANTHER" id="PTHR47487:SF16">
    <property type="entry name" value="C2H2-TYPE DOMAIN-CONTAINING PROTEIN"/>
    <property type="match status" value="1"/>
</dbReference>
<dbReference type="InterPro" id="IPR036236">
    <property type="entry name" value="Znf_C2H2_sf"/>
</dbReference>
<comment type="caution">
    <text evidence="3">The sequence shown here is derived from an EMBL/GenBank/DDBJ whole genome shotgun (WGS) entry which is preliminary data.</text>
</comment>
<dbReference type="Proteomes" id="UP000265520">
    <property type="component" value="Unassembled WGS sequence"/>
</dbReference>
<evidence type="ECO:0000259" key="2">
    <source>
        <dbReference type="Pfam" id="PF12874"/>
    </source>
</evidence>
<feature type="region of interest" description="Disordered" evidence="1">
    <location>
        <begin position="12"/>
        <end position="36"/>
    </location>
</feature>
<dbReference type="AlphaFoldDB" id="A0A392PXZ2"/>
<dbReference type="SUPFAM" id="SSF57667">
    <property type="entry name" value="beta-beta-alpha zinc fingers"/>
    <property type="match status" value="1"/>
</dbReference>
<evidence type="ECO:0000313" key="3">
    <source>
        <dbReference type="EMBL" id="MCI16684.1"/>
    </source>
</evidence>
<dbReference type="Pfam" id="PF12874">
    <property type="entry name" value="zf-met"/>
    <property type="match status" value="1"/>
</dbReference>